<evidence type="ECO:0000259" key="1">
    <source>
        <dbReference type="SMART" id="SM00871"/>
    </source>
</evidence>
<organism evidence="2 3">
    <name type="scientific">Romboutsia maritimum</name>
    <dbReference type="NCBI Taxonomy" id="2020948"/>
    <lineage>
        <taxon>Bacteria</taxon>
        <taxon>Bacillati</taxon>
        <taxon>Bacillota</taxon>
        <taxon>Clostridia</taxon>
        <taxon>Peptostreptococcales</taxon>
        <taxon>Peptostreptococcaceae</taxon>
        <taxon>Romboutsia</taxon>
    </lineage>
</organism>
<dbReference type="AlphaFoldDB" id="A0A371IUP8"/>
<dbReference type="SMART" id="SM00871">
    <property type="entry name" value="AraC_E_bind"/>
    <property type="match status" value="1"/>
</dbReference>
<evidence type="ECO:0000313" key="2">
    <source>
        <dbReference type="EMBL" id="RDY24203.1"/>
    </source>
</evidence>
<proteinExistence type="predicted"/>
<dbReference type="PANTHER" id="PTHR36444:SF2">
    <property type="entry name" value="TRANSCRIPTIONAL REGULATOR PROTEIN YOBU-RELATED"/>
    <property type="match status" value="1"/>
</dbReference>
<feature type="domain" description="AraC effector-binding" evidence="1">
    <location>
        <begin position="1"/>
        <end position="153"/>
    </location>
</feature>
<evidence type="ECO:0000313" key="3">
    <source>
        <dbReference type="Proteomes" id="UP000243494"/>
    </source>
</evidence>
<protein>
    <submittedName>
        <fullName evidence="2">AraC family transcriptional regulator</fullName>
    </submittedName>
</protein>
<reference evidence="2 3" key="1">
    <citation type="journal article" date="2017" name="Genome Announc.">
        <title>Draft Genome Sequence of Romboutsia maritimum sp. nov. Strain CCRI-22766(T), Isolated from Coastal Estuarine Mud.</title>
        <authorList>
            <person name="Maheux A.F."/>
            <person name="Boudreau D.K."/>
            <person name="Berube E."/>
            <person name="Boissinot M."/>
            <person name="Raymond F."/>
            <person name="Brodeur S."/>
            <person name="Corbeil J."/>
            <person name="Brightwell G."/>
            <person name="Broda D."/>
            <person name="Omar R.F."/>
            <person name="Bergeron M.G."/>
        </authorList>
    </citation>
    <scope>NUCLEOTIDE SEQUENCE [LARGE SCALE GENOMIC DNA]</scope>
    <source>
        <strain evidence="2 3">CCRI-22766</strain>
    </source>
</reference>
<dbReference type="RefSeq" id="WP_095406193.1">
    <property type="nucleotide sequence ID" value="NZ_NOJZ02000004.1"/>
</dbReference>
<dbReference type="EMBL" id="NOJZ02000004">
    <property type="protein sequence ID" value="RDY24203.1"/>
    <property type="molecule type" value="Genomic_DNA"/>
</dbReference>
<dbReference type="SUPFAM" id="SSF55136">
    <property type="entry name" value="Probable bacterial effector-binding domain"/>
    <property type="match status" value="1"/>
</dbReference>
<dbReference type="Gene3D" id="3.20.80.10">
    <property type="entry name" value="Regulatory factor, effector binding domain"/>
    <property type="match status" value="1"/>
</dbReference>
<dbReference type="OrthoDB" id="9801008at2"/>
<comment type="caution">
    <text evidence="2">The sequence shown here is derived from an EMBL/GenBank/DDBJ whole genome shotgun (WGS) entry which is preliminary data.</text>
</comment>
<dbReference type="InterPro" id="IPR029441">
    <property type="entry name" value="Cass2"/>
</dbReference>
<dbReference type="InterPro" id="IPR010499">
    <property type="entry name" value="AraC_E-bd"/>
</dbReference>
<dbReference type="Proteomes" id="UP000243494">
    <property type="component" value="Unassembled WGS sequence"/>
</dbReference>
<dbReference type="InterPro" id="IPR053182">
    <property type="entry name" value="YobU-like_regulator"/>
</dbReference>
<dbReference type="PANTHER" id="PTHR36444">
    <property type="entry name" value="TRANSCRIPTIONAL REGULATOR PROTEIN YOBU-RELATED"/>
    <property type="match status" value="1"/>
</dbReference>
<dbReference type="Pfam" id="PF14526">
    <property type="entry name" value="Cass2"/>
    <property type="match status" value="1"/>
</dbReference>
<name>A0A371IUP8_9FIRM</name>
<keyword evidence="3" id="KW-1185">Reference proteome</keyword>
<gene>
    <name evidence="2" type="ORF">CHF27_003755</name>
</gene>
<dbReference type="InterPro" id="IPR011256">
    <property type="entry name" value="Reg_factor_effector_dom_sf"/>
</dbReference>
<sequence>MNYEIVDLDEKQVIGLVKETTNNNGQAVKDIGLLWQEFITKGYYQNIENKKNNKCIGMYTDYQGDFNQPYNFLACCEANNKDCIKIPLVYKFIPGGKYAKFIINGDVQKSVGEFWGKLWKMDLDRKYSCDFEEYQNNSDDMQNQEIHIYIAIN</sequence>
<accession>A0A371IUP8</accession>